<dbReference type="Gene3D" id="3.30.70.270">
    <property type="match status" value="1"/>
</dbReference>
<dbReference type="PANTHER" id="PTHR44757:SF2">
    <property type="entry name" value="BIOFILM ARCHITECTURE MAINTENANCE PROTEIN MBAA"/>
    <property type="match status" value="1"/>
</dbReference>
<dbReference type="PANTHER" id="PTHR44757">
    <property type="entry name" value="DIGUANYLATE CYCLASE DGCP"/>
    <property type="match status" value="1"/>
</dbReference>
<evidence type="ECO:0000313" key="10">
    <source>
        <dbReference type="Proteomes" id="UP000583752"/>
    </source>
</evidence>
<feature type="domain" description="GGDEF" evidence="8">
    <location>
        <begin position="625"/>
        <end position="757"/>
    </location>
</feature>
<dbReference type="FunFam" id="3.30.70.270:FF:000001">
    <property type="entry name" value="Diguanylate cyclase domain protein"/>
    <property type="match status" value="1"/>
</dbReference>
<evidence type="ECO:0000256" key="4">
    <source>
        <dbReference type="ARBA" id="ARBA00023136"/>
    </source>
</evidence>
<evidence type="ECO:0000256" key="3">
    <source>
        <dbReference type="ARBA" id="ARBA00022989"/>
    </source>
</evidence>
<dbReference type="InterPro" id="IPR042240">
    <property type="entry name" value="CHASE_sf"/>
</dbReference>
<dbReference type="Proteomes" id="UP000583752">
    <property type="component" value="Unassembled WGS sequence"/>
</dbReference>
<reference evidence="9 10" key="1">
    <citation type="submission" date="2020-04" db="EMBL/GenBank/DDBJ databases">
        <title>Massilia sp. RP-1-19 isolated from soil.</title>
        <authorList>
            <person name="Dahal R.H."/>
        </authorList>
    </citation>
    <scope>NUCLEOTIDE SEQUENCE [LARGE SCALE GENOMIC DNA]</scope>
    <source>
        <strain evidence="9 10">RP-1-19</strain>
    </source>
</reference>
<dbReference type="AlphaFoldDB" id="A0A848HHU4"/>
<accession>A0A848HHU4</accession>
<dbReference type="Gene3D" id="3.30.450.350">
    <property type="entry name" value="CHASE domain"/>
    <property type="match status" value="1"/>
</dbReference>
<dbReference type="GO" id="GO:0003824">
    <property type="term" value="F:catalytic activity"/>
    <property type="evidence" value="ECO:0007669"/>
    <property type="project" value="UniProtKB-ARBA"/>
</dbReference>
<dbReference type="SUPFAM" id="SSF55073">
    <property type="entry name" value="Nucleotide cyclase"/>
    <property type="match status" value="1"/>
</dbReference>
<dbReference type="GO" id="GO:0016020">
    <property type="term" value="C:membrane"/>
    <property type="evidence" value="ECO:0007669"/>
    <property type="project" value="UniProtKB-SubCell"/>
</dbReference>
<feature type="transmembrane region" description="Helical" evidence="5">
    <location>
        <begin position="310"/>
        <end position="330"/>
    </location>
</feature>
<dbReference type="PROSITE" id="PS50839">
    <property type="entry name" value="CHASE"/>
    <property type="match status" value="1"/>
</dbReference>
<dbReference type="SMART" id="SM00091">
    <property type="entry name" value="PAS"/>
    <property type="match status" value="2"/>
</dbReference>
<feature type="domain" description="PAC" evidence="6">
    <location>
        <begin position="542"/>
        <end position="594"/>
    </location>
</feature>
<dbReference type="NCBIfam" id="TIGR00229">
    <property type="entry name" value="sensory_box"/>
    <property type="match status" value="2"/>
</dbReference>
<dbReference type="GO" id="GO:0007165">
    <property type="term" value="P:signal transduction"/>
    <property type="evidence" value="ECO:0007669"/>
    <property type="project" value="UniProtKB-ARBA"/>
</dbReference>
<dbReference type="SUPFAM" id="SSF55785">
    <property type="entry name" value="PYP-like sensor domain (PAS domain)"/>
    <property type="match status" value="2"/>
</dbReference>
<dbReference type="InterPro" id="IPR029787">
    <property type="entry name" value="Nucleotide_cyclase"/>
</dbReference>
<feature type="domain" description="CHASE" evidence="7">
    <location>
        <begin position="134"/>
        <end position="293"/>
    </location>
</feature>
<dbReference type="Pfam" id="PF00990">
    <property type="entry name" value="GGDEF"/>
    <property type="match status" value="1"/>
</dbReference>
<protein>
    <submittedName>
        <fullName evidence="9">Diguanylate cyclase</fullName>
    </submittedName>
</protein>
<feature type="transmembrane region" description="Helical" evidence="5">
    <location>
        <begin position="12"/>
        <end position="32"/>
    </location>
</feature>
<keyword evidence="2 5" id="KW-0812">Transmembrane</keyword>
<comment type="subcellular location">
    <subcellularLocation>
        <location evidence="1">Membrane</location>
    </subcellularLocation>
</comment>
<dbReference type="InterPro" id="IPR013656">
    <property type="entry name" value="PAS_4"/>
</dbReference>
<dbReference type="Pfam" id="PF03924">
    <property type="entry name" value="CHASE"/>
    <property type="match status" value="1"/>
</dbReference>
<sequence>MNHSIVAKVRPHAPAIVVLLVCMLLTIMVSLVEQRHAKDRAALHASAAATQFQRTLQQGIDSYMALNRSLAAHFSALDAAPGEDGVAAFEAYMRSADGLRQNPGMSYIGYIRPNKRSASTTGAQGNRASRGPDREYTYPYLFVFPDNTRGRSLAGLDYATLPERWSAIQQARDSGRSVATARHLPIAGISHIPVIALFTPIYDQKLPASTVAERRIAVRGYIYSIYYIGEMVEQVMGKDFHDLFDLEIYDGEVRAETILYDGDQRAHALLKVTDLPLAHRANVDIAGRTWQLLFYSTPVYVERYDSWNGAAILVVGFALSAALAAMMLNWTRRSQVRWTERTAQLEFDTVFEGHPAAVCSIDLEGRILNTNAQALKEFKANKADLIGTAFDRFIVRDKQEAARKLFDETSRGNAVSYNSAVIDGAGAQVEISVIMIPVKAGSAVVSVLVIAQNITAQKQREWRMQESRKMLQLVIDNIPQRVFWKDTSFAFLGCNKAAAADAGVAQPDDIIGRNDFELAWSESAPQYRQDDIETLRSGIAKVNYEEPQYREDGSSSWLRTSKIPLTDMDGNTIALLGLYEDITERKKMENKLRELAHYDTLTGLANRTFFLSHLERAVSNRRRHAPLALMYLDVDHFKAINDSYGHDAGDALLRAFAERVTDTVRELDIFARLGGDEFALILEDLPNRAEAERIGSKLVDAVRRPFRIGERCVAVSTSIGIAFFEPGMGPDELIRRADQAMYSAKRAGRDRFQIASLPAMADIAR</sequence>
<dbReference type="InterPro" id="IPR052155">
    <property type="entry name" value="Biofilm_reg_signaling"/>
</dbReference>
<evidence type="ECO:0000259" key="7">
    <source>
        <dbReference type="PROSITE" id="PS50839"/>
    </source>
</evidence>
<keyword evidence="4 5" id="KW-0472">Membrane</keyword>
<dbReference type="Pfam" id="PF08448">
    <property type="entry name" value="PAS_4"/>
    <property type="match status" value="1"/>
</dbReference>
<evidence type="ECO:0000259" key="6">
    <source>
        <dbReference type="PROSITE" id="PS50113"/>
    </source>
</evidence>
<keyword evidence="10" id="KW-1185">Reference proteome</keyword>
<dbReference type="SMART" id="SM00267">
    <property type="entry name" value="GGDEF"/>
    <property type="match status" value="1"/>
</dbReference>
<dbReference type="NCBIfam" id="TIGR00254">
    <property type="entry name" value="GGDEF"/>
    <property type="match status" value="1"/>
</dbReference>
<dbReference type="CDD" id="cd01949">
    <property type="entry name" value="GGDEF"/>
    <property type="match status" value="1"/>
</dbReference>
<comment type="caution">
    <text evidence="9">The sequence shown here is derived from an EMBL/GenBank/DDBJ whole genome shotgun (WGS) entry which is preliminary data.</text>
</comment>
<dbReference type="InterPro" id="IPR006189">
    <property type="entry name" value="CHASE_dom"/>
</dbReference>
<dbReference type="InterPro" id="IPR000014">
    <property type="entry name" value="PAS"/>
</dbReference>
<dbReference type="SMART" id="SM01079">
    <property type="entry name" value="CHASE"/>
    <property type="match status" value="1"/>
</dbReference>
<evidence type="ECO:0000256" key="5">
    <source>
        <dbReference type="SAM" id="Phobius"/>
    </source>
</evidence>
<organism evidence="9 10">
    <name type="scientific">Massilia polaris</name>
    <dbReference type="NCBI Taxonomy" id="2728846"/>
    <lineage>
        <taxon>Bacteria</taxon>
        <taxon>Pseudomonadati</taxon>
        <taxon>Pseudomonadota</taxon>
        <taxon>Betaproteobacteria</taxon>
        <taxon>Burkholderiales</taxon>
        <taxon>Oxalobacteraceae</taxon>
        <taxon>Telluria group</taxon>
        <taxon>Massilia</taxon>
    </lineage>
</organism>
<proteinExistence type="predicted"/>
<dbReference type="CDD" id="cd00130">
    <property type="entry name" value="PAS"/>
    <property type="match status" value="1"/>
</dbReference>
<evidence type="ECO:0000259" key="8">
    <source>
        <dbReference type="PROSITE" id="PS50887"/>
    </source>
</evidence>
<dbReference type="Pfam" id="PF13426">
    <property type="entry name" value="PAS_9"/>
    <property type="match status" value="1"/>
</dbReference>
<dbReference type="PROSITE" id="PS50113">
    <property type="entry name" value="PAC"/>
    <property type="match status" value="1"/>
</dbReference>
<evidence type="ECO:0000256" key="1">
    <source>
        <dbReference type="ARBA" id="ARBA00004370"/>
    </source>
</evidence>
<evidence type="ECO:0000313" key="9">
    <source>
        <dbReference type="EMBL" id="NML60975.1"/>
    </source>
</evidence>
<dbReference type="InterPro" id="IPR035965">
    <property type="entry name" value="PAS-like_dom_sf"/>
</dbReference>
<keyword evidence="3 5" id="KW-1133">Transmembrane helix</keyword>
<dbReference type="Gene3D" id="3.30.450.20">
    <property type="entry name" value="PAS domain"/>
    <property type="match status" value="2"/>
</dbReference>
<evidence type="ECO:0000256" key="2">
    <source>
        <dbReference type="ARBA" id="ARBA00022692"/>
    </source>
</evidence>
<dbReference type="EMBL" id="JABBGG010000003">
    <property type="protein sequence ID" value="NML60975.1"/>
    <property type="molecule type" value="Genomic_DNA"/>
</dbReference>
<gene>
    <name evidence="9" type="ORF">HHL21_07735</name>
</gene>
<dbReference type="InterPro" id="IPR000160">
    <property type="entry name" value="GGDEF_dom"/>
</dbReference>
<dbReference type="PROSITE" id="PS50887">
    <property type="entry name" value="GGDEF"/>
    <property type="match status" value="1"/>
</dbReference>
<dbReference type="RefSeq" id="WP_169464677.1">
    <property type="nucleotide sequence ID" value="NZ_JABBGG010000003.1"/>
</dbReference>
<name>A0A848HHU4_9BURK</name>
<dbReference type="InterPro" id="IPR000700">
    <property type="entry name" value="PAS-assoc_C"/>
</dbReference>
<dbReference type="InterPro" id="IPR043128">
    <property type="entry name" value="Rev_trsase/Diguanyl_cyclase"/>
</dbReference>